<dbReference type="Pfam" id="PF13181">
    <property type="entry name" value="TPR_8"/>
    <property type="match status" value="3"/>
</dbReference>
<evidence type="ECO:0000256" key="3">
    <source>
        <dbReference type="SAM" id="SignalP"/>
    </source>
</evidence>
<dbReference type="InterPro" id="IPR019734">
    <property type="entry name" value="TPR_rpt"/>
</dbReference>
<keyword evidence="2" id="KW-0472">Membrane</keyword>
<feature type="domain" description="CHAT" evidence="4">
    <location>
        <begin position="651"/>
        <end position="920"/>
    </location>
</feature>
<keyword evidence="6" id="KW-1185">Reference proteome</keyword>
<dbReference type="EMBL" id="JAHESF010000003">
    <property type="protein sequence ID" value="MBT1696002.1"/>
    <property type="molecule type" value="Genomic_DNA"/>
</dbReference>
<protein>
    <submittedName>
        <fullName evidence="5">CHAT domain-containing protein</fullName>
    </submittedName>
</protein>
<keyword evidence="2" id="KW-1133">Transmembrane helix</keyword>
<dbReference type="Gene3D" id="1.25.40.10">
    <property type="entry name" value="Tetratricopeptide repeat domain"/>
    <property type="match status" value="2"/>
</dbReference>
<feature type="repeat" description="TPR" evidence="1">
    <location>
        <begin position="300"/>
        <end position="333"/>
    </location>
</feature>
<sequence>MTRAVNAICLKTVGLKVSCLIFTIVAFCPPSATGEAHTPPEYTISSSHPNDSAMHKDMLRCRVLYAKVNALFDDNFNFTSGPMMQMLTEIMDITMRYPGADTLLSDLYGKMAICYQDLGKDEDAVASLRKAKALRKNKKPDRSLFNIYLTLGNLFMKSYAYDSAEYHFTYIEDRLAQFRGLRKNELHRLWNELGVLHYNYGDHKLALNYYQQALQNGLSVFPPQAEQIVMVQNNIIAVLLRLDRPHEAIRKYHTLISYGNTLPILFHNLGKTYQRVEKYDSALLYLKKAESLASDDVLKIKLFNNLAITYIGLKDYDQALRCLDNAILLNRRFYKTKNAALAYSYMNKARICEQQHKIIEALKEYQAAIRVLHFDFNDSSFYTAPDDLNNVVSRPYFFECLHNKAIALRKLYETSPQHQHLQASFIHYEKAAKMMDLIRKSYSSEEAKLLFSNHTHMVYEEAIATAFELYEHTKEERYKETAFAFSEKAKMTVLSEALGALKLKKLPGLPTDLISEQAQYKRNIGRLLVRLGDTRDSAVSLKIRSDLAASEIALSKIEDQLEKNKRYRNLKYDRKPLGISEIRLRLQKNEALIEYYLAQHDAFIFTLTADDFTLHRVPLSSSFFDSFEKLKASLYAAGEGVAYRGASPSYTVYKHLVEPVSGLINDKKNWIVVPDGMLSYIPIEALVSDTAASRFVIEEHAVRYTYSSLFLPAADETSSDGSILAFAPFDHVKKMPDIHPLKGSGKEIGALQGTLYYNEAATKTAFLQQANAFDVIHLATHAETFSEDPLRSFISFYPGLQQAYDSKLYMPEIYALDLDKTKMIVISACEAGSGKLMNGEGLISLSRAFAFAGCPSIVTSLWKADDELTATLMISFYRNLKKGYTKDEALRNAKLEFLHAGQDHRLRSPVFWANFICIGDASALYNDSTIYTISAIVALILLLVMVFLKVKKKHRPVPAFSEEELN</sequence>
<dbReference type="InterPro" id="IPR024983">
    <property type="entry name" value="CHAT_dom"/>
</dbReference>
<organism evidence="5 6">
    <name type="scientific">Chryseosolibacter histidini</name>
    <dbReference type="NCBI Taxonomy" id="2782349"/>
    <lineage>
        <taxon>Bacteria</taxon>
        <taxon>Pseudomonadati</taxon>
        <taxon>Bacteroidota</taxon>
        <taxon>Cytophagia</taxon>
        <taxon>Cytophagales</taxon>
        <taxon>Chryseotaleaceae</taxon>
        <taxon>Chryseosolibacter</taxon>
    </lineage>
</organism>
<evidence type="ECO:0000256" key="2">
    <source>
        <dbReference type="SAM" id="Phobius"/>
    </source>
</evidence>
<comment type="caution">
    <text evidence="5">The sequence shown here is derived from an EMBL/GenBank/DDBJ whole genome shotgun (WGS) entry which is preliminary data.</text>
</comment>
<dbReference type="PANTHER" id="PTHR10098">
    <property type="entry name" value="RAPSYN-RELATED"/>
    <property type="match status" value="1"/>
</dbReference>
<feature type="repeat" description="TPR" evidence="1">
    <location>
        <begin position="263"/>
        <end position="296"/>
    </location>
</feature>
<keyword evidence="2" id="KW-0812">Transmembrane</keyword>
<keyword evidence="3" id="KW-0732">Signal</keyword>
<dbReference type="SMART" id="SM00028">
    <property type="entry name" value="TPR"/>
    <property type="match status" value="7"/>
</dbReference>
<gene>
    <name evidence="5" type="ORF">KK083_03880</name>
</gene>
<dbReference type="Pfam" id="PF12770">
    <property type="entry name" value="CHAT"/>
    <property type="match status" value="1"/>
</dbReference>
<feature type="chain" id="PRO_5042881933" evidence="3">
    <location>
        <begin position="33"/>
        <end position="966"/>
    </location>
</feature>
<feature type="signal peptide" evidence="3">
    <location>
        <begin position="1"/>
        <end position="32"/>
    </location>
</feature>
<proteinExistence type="predicted"/>
<evidence type="ECO:0000313" key="6">
    <source>
        <dbReference type="Proteomes" id="UP001319200"/>
    </source>
</evidence>
<dbReference type="AlphaFoldDB" id="A0AAP2DIU0"/>
<dbReference type="InterPro" id="IPR011990">
    <property type="entry name" value="TPR-like_helical_dom_sf"/>
</dbReference>
<dbReference type="SUPFAM" id="SSF48452">
    <property type="entry name" value="TPR-like"/>
    <property type="match status" value="2"/>
</dbReference>
<dbReference type="Proteomes" id="UP001319200">
    <property type="component" value="Unassembled WGS sequence"/>
</dbReference>
<accession>A0AAP2DIU0</accession>
<feature type="repeat" description="TPR" evidence="1">
    <location>
        <begin position="187"/>
        <end position="220"/>
    </location>
</feature>
<dbReference type="PANTHER" id="PTHR10098:SF108">
    <property type="entry name" value="TETRATRICOPEPTIDE REPEAT PROTEIN 28"/>
    <property type="match status" value="1"/>
</dbReference>
<dbReference type="Pfam" id="PF13424">
    <property type="entry name" value="TPR_12"/>
    <property type="match status" value="1"/>
</dbReference>
<dbReference type="PROSITE" id="PS50005">
    <property type="entry name" value="TPR"/>
    <property type="match status" value="3"/>
</dbReference>
<evidence type="ECO:0000256" key="1">
    <source>
        <dbReference type="PROSITE-ProRule" id="PRU00339"/>
    </source>
</evidence>
<feature type="transmembrane region" description="Helical" evidence="2">
    <location>
        <begin position="930"/>
        <end position="948"/>
    </location>
</feature>
<keyword evidence="1" id="KW-0802">TPR repeat</keyword>
<name>A0AAP2DIU0_9BACT</name>
<evidence type="ECO:0000259" key="4">
    <source>
        <dbReference type="Pfam" id="PF12770"/>
    </source>
</evidence>
<reference evidence="5 6" key="1">
    <citation type="submission" date="2021-05" db="EMBL/GenBank/DDBJ databases">
        <title>A Polyphasic approach of four new species of the genus Ohtaekwangia: Ohtaekwangia histidinii sp. nov., Ohtaekwangia cretensis sp. nov., Ohtaekwangia indiensis sp. nov., Ohtaekwangia reichenbachii sp. nov. from diverse environment.</title>
        <authorList>
            <person name="Octaviana S."/>
        </authorList>
    </citation>
    <scope>NUCLEOTIDE SEQUENCE [LARGE SCALE GENOMIC DNA]</scope>
    <source>
        <strain evidence="5 6">PWU4</strain>
    </source>
</reference>
<evidence type="ECO:0000313" key="5">
    <source>
        <dbReference type="EMBL" id="MBT1696002.1"/>
    </source>
</evidence>